<dbReference type="GO" id="GO:0005737">
    <property type="term" value="C:cytoplasm"/>
    <property type="evidence" value="ECO:0007669"/>
    <property type="project" value="TreeGrafter"/>
</dbReference>
<dbReference type="KEGG" id="mmc:Mmcs_5436"/>
<reference evidence="3" key="1">
    <citation type="submission" date="2006-06" db="EMBL/GenBank/DDBJ databases">
        <title>Complete sequence of plasmid of Mycobacterium sp. MCS.</title>
        <authorList>
            <consortium name="US DOE Joint Genome Institute"/>
            <person name="Copeland A."/>
            <person name="Lucas S."/>
            <person name="Lapidus A."/>
            <person name="Barry K."/>
            <person name="Detter J.C."/>
            <person name="Glavina del Rio T."/>
            <person name="Hammon N."/>
            <person name="Israni S."/>
            <person name="Dalin E."/>
            <person name="Tice H."/>
            <person name="Pitluck S."/>
            <person name="Martinez M."/>
            <person name="Schmutz J."/>
            <person name="Larimer F."/>
            <person name="Land M."/>
            <person name="Hauser L."/>
            <person name="Kyrpides N."/>
            <person name="Kim E."/>
            <person name="Miller C.D."/>
            <person name="Hughes J.E."/>
            <person name="Anderson A.J."/>
            <person name="Sims R.C."/>
            <person name="Richardson P."/>
        </authorList>
    </citation>
    <scope>NUCLEOTIDE SEQUENCE [LARGE SCALE GENOMIC DNA]</scope>
    <source>
        <strain evidence="3">MCS</strain>
        <plasmid evidence="3">Plasmid1</plasmid>
    </source>
</reference>
<dbReference type="InterPro" id="IPR036663">
    <property type="entry name" value="Fumarylacetoacetase_C_sf"/>
</dbReference>
<gene>
    <name evidence="3" type="ordered locus">Mmcs_5436</name>
</gene>
<name>A0A5Q5BSP9_MYCSS</name>
<feature type="domain" description="Fumarylacetoacetase-like C-terminal" evidence="2">
    <location>
        <begin position="107"/>
        <end position="264"/>
    </location>
</feature>
<evidence type="ECO:0000259" key="2">
    <source>
        <dbReference type="Pfam" id="PF01557"/>
    </source>
</evidence>
<dbReference type="Pfam" id="PF01557">
    <property type="entry name" value="FAA_hydrolase"/>
    <property type="match status" value="1"/>
</dbReference>
<dbReference type="Gene3D" id="3.90.850.10">
    <property type="entry name" value="Fumarylacetoacetase-like, C-terminal domain"/>
    <property type="match status" value="1"/>
</dbReference>
<sequence length="274" mass="28771">MVVMTSVCSQAISEAADRLAQASKTGETCAPIRDLIGREDIDAAYRVQSRNIEVLLASGRRIIGRKIGLTSPAVQHQLGVDQPDFGVLLDDMDCTNDTAVDITRLLQPKIEAEIAFVLRADIAERITAEQAPEFVDGVFAAFEIVDSRVANWDISLADTVADNASAGLYVLGERVDRVDAPDLAEVTMTVSADGAEVSRGKGADCLGSPWEALAWLAATSLEYGAPLRSGDVILSGALGPMVPVTAGSTYTATISGIGSVTARFTTISSEAGKP</sequence>
<evidence type="ECO:0000256" key="1">
    <source>
        <dbReference type="ARBA" id="ARBA00023239"/>
    </source>
</evidence>
<dbReference type="InterPro" id="IPR050772">
    <property type="entry name" value="Hydratase-Decarb/MhpD_sf"/>
</dbReference>
<dbReference type="PANTHER" id="PTHR30143">
    <property type="entry name" value="ACID HYDRATASE"/>
    <property type="match status" value="1"/>
</dbReference>
<dbReference type="GO" id="GO:0008684">
    <property type="term" value="F:2-oxopent-4-enoate hydratase activity"/>
    <property type="evidence" value="ECO:0007669"/>
    <property type="project" value="TreeGrafter"/>
</dbReference>
<geneLocation type="plasmid" evidence="3">
    <name>Plasmid1</name>
</geneLocation>
<keyword evidence="1 3" id="KW-0456">Lyase</keyword>
<protein>
    <submittedName>
        <fullName evidence="3">4-oxalocrotonate decarboxylase</fullName>
        <ecNumber evidence="3">4.1.1.77</ecNumber>
    </submittedName>
</protein>
<dbReference type="PANTHER" id="PTHR30143:SF0">
    <property type="entry name" value="2-KETO-4-PENTENOATE HYDRATASE"/>
    <property type="match status" value="1"/>
</dbReference>
<dbReference type="EMBL" id="CP000385">
    <property type="protein sequence ID" value="ABG11536.1"/>
    <property type="molecule type" value="Genomic_DNA"/>
</dbReference>
<proteinExistence type="predicted"/>
<dbReference type="GO" id="GO:0047437">
    <property type="term" value="F:4-oxalocrotonate decarboxylase activity"/>
    <property type="evidence" value="ECO:0007669"/>
    <property type="project" value="UniProtKB-EC"/>
</dbReference>
<organism evidence="3">
    <name type="scientific">Mycobacterium sp. (strain MCS)</name>
    <dbReference type="NCBI Taxonomy" id="164756"/>
    <lineage>
        <taxon>Bacteria</taxon>
        <taxon>Bacillati</taxon>
        <taxon>Actinomycetota</taxon>
        <taxon>Actinomycetes</taxon>
        <taxon>Mycobacteriales</taxon>
        <taxon>Mycobacteriaceae</taxon>
        <taxon>Mycobacterium</taxon>
    </lineage>
</organism>
<dbReference type="AlphaFoldDB" id="A0A5Q5BSP9"/>
<dbReference type="SUPFAM" id="SSF56529">
    <property type="entry name" value="FAH"/>
    <property type="match status" value="1"/>
</dbReference>
<keyword evidence="3" id="KW-0614">Plasmid</keyword>
<dbReference type="InterPro" id="IPR011234">
    <property type="entry name" value="Fumarylacetoacetase-like_C"/>
</dbReference>
<dbReference type="EC" id="4.1.1.77" evidence="3"/>
<accession>A0A5Q5BSP9</accession>
<evidence type="ECO:0000313" key="3">
    <source>
        <dbReference type="EMBL" id="ABG11536.1"/>
    </source>
</evidence>